<feature type="transmembrane region" description="Helical" evidence="1">
    <location>
        <begin position="6"/>
        <end position="22"/>
    </location>
</feature>
<keyword evidence="2" id="KW-0496">Mitochondrion</keyword>
<name>A0A9E8LP00_9NEOP</name>
<feature type="transmembrane region" description="Helical" evidence="1">
    <location>
        <begin position="141"/>
        <end position="164"/>
    </location>
</feature>
<sequence>MMNLHYLYMISCFISILIIFLNTPFHINLTLIFQTIIISLILGLTINYFWFSLLFFLIFIGGLMILFLYVTSMLSNKINLISMFSLNNLFIILTIFIMFYWFYPKINWMNHFFSINFDNTFSSLLSSNSKTFFLNKIFNKYSFYMTFMLMNYLLLTMIICIKIINFYQGPIRIKF</sequence>
<organism evidence="2">
    <name type="scientific">Marilia sp. XG-2021</name>
    <dbReference type="NCBI Taxonomy" id="2996736"/>
    <lineage>
        <taxon>Eukaryota</taxon>
        <taxon>Metazoa</taxon>
        <taxon>Ecdysozoa</taxon>
        <taxon>Arthropoda</taxon>
        <taxon>Hexapoda</taxon>
        <taxon>Insecta</taxon>
        <taxon>Pterygota</taxon>
        <taxon>Neoptera</taxon>
        <taxon>Endopterygota</taxon>
        <taxon>Trichoptera</taxon>
        <taxon>Integripalpia</taxon>
        <taxon>Brevitentoria</taxon>
        <taxon>Leptoceroidea</taxon>
        <taxon>Odontoceridae</taxon>
        <taxon>Odontocerinae</taxon>
        <taxon>Marilia</taxon>
    </lineage>
</organism>
<reference evidence="2" key="2">
    <citation type="journal article" date="2022" name="Syst. Entomol.">
        <title>Massive gene rearrangements of mitochondrial genomes and implications for the phylogeny of Trichoptera (Insecta).</title>
        <authorList>
            <person name="Ge X."/>
            <person name="Peng L."/>
            <person name="Vogler A.P."/>
            <person name="Morse J.C."/>
            <person name="Yang L."/>
            <person name="Sun C."/>
            <person name="Wang B."/>
        </authorList>
    </citation>
    <scope>NUCLEOTIDE SEQUENCE</scope>
</reference>
<gene>
    <name evidence="2" type="primary">ND6</name>
</gene>
<accession>A0A9E8LP00</accession>
<evidence type="ECO:0000313" key="2">
    <source>
        <dbReference type="EMBL" id="UZZ44140.1"/>
    </source>
</evidence>
<dbReference type="AlphaFoldDB" id="A0A9E8LP00"/>
<feature type="transmembrane region" description="Helical" evidence="1">
    <location>
        <begin position="86"/>
        <end position="103"/>
    </location>
</feature>
<geneLocation type="mitochondrion" evidence="2"/>
<keyword evidence="1" id="KW-0472">Membrane</keyword>
<keyword evidence="1" id="KW-1133">Transmembrane helix</keyword>
<keyword evidence="1" id="KW-0812">Transmembrane</keyword>
<protein>
    <submittedName>
        <fullName evidence="2">NADH dehydrogenase subunit 6</fullName>
    </submittedName>
</protein>
<evidence type="ECO:0000256" key="1">
    <source>
        <dbReference type="SAM" id="Phobius"/>
    </source>
</evidence>
<dbReference type="EMBL" id="OL678030">
    <property type="protein sequence ID" value="UZZ44140.1"/>
    <property type="molecule type" value="Genomic_DNA"/>
</dbReference>
<reference evidence="2" key="1">
    <citation type="submission" date="2021-11" db="EMBL/GenBank/DDBJ databases">
        <authorList>
            <person name="Ge X.-Y."/>
            <person name="Peng L."/>
            <person name="Sun C.-H."/>
            <person name="Wang B.-X."/>
        </authorList>
    </citation>
    <scope>NUCLEOTIDE SEQUENCE</scope>
</reference>
<feature type="transmembrane region" description="Helical" evidence="1">
    <location>
        <begin position="56"/>
        <end position="74"/>
    </location>
</feature>
<proteinExistence type="predicted"/>